<keyword evidence="2" id="KW-0614">Plasmid</keyword>
<gene>
    <name evidence="2" type="ORF">SJ05684_b54700</name>
</gene>
<dbReference type="EMBL" id="CP023068">
    <property type="protein sequence ID" value="ASY66452.1"/>
    <property type="molecule type" value="Genomic_DNA"/>
</dbReference>
<geneLocation type="plasmid" evidence="3">
    <name>psj05684b</name>
</geneLocation>
<dbReference type="Proteomes" id="UP000217211">
    <property type="component" value="Plasmid pSJ05684b"/>
</dbReference>
<evidence type="ECO:0000313" key="2">
    <source>
        <dbReference type="EMBL" id="ASY66452.1"/>
    </source>
</evidence>
<feature type="region of interest" description="Disordered" evidence="1">
    <location>
        <begin position="1"/>
        <end position="28"/>
    </location>
</feature>
<dbReference type="KEGG" id="esj:SJ05684_b54700"/>
<accession>A0A249PL27</accession>
<evidence type="ECO:0000256" key="1">
    <source>
        <dbReference type="SAM" id="MobiDB-lite"/>
    </source>
</evidence>
<feature type="compositionally biased region" description="Basic and acidic residues" evidence="1">
    <location>
        <begin position="1"/>
        <end position="24"/>
    </location>
</feature>
<dbReference type="AlphaFoldDB" id="A0A249PL27"/>
<evidence type="ECO:0000313" key="3">
    <source>
        <dbReference type="Proteomes" id="UP000217211"/>
    </source>
</evidence>
<keyword evidence="3" id="KW-1185">Reference proteome</keyword>
<protein>
    <submittedName>
        <fullName evidence="2">Uncharacterized protein</fullName>
    </submittedName>
</protein>
<proteinExistence type="predicted"/>
<name>A0A249PL27_9HYPH</name>
<organism evidence="2 3">
    <name type="scientific">Sinorhizobium sojae CCBAU 05684</name>
    <dbReference type="NCBI Taxonomy" id="716928"/>
    <lineage>
        <taxon>Bacteria</taxon>
        <taxon>Pseudomonadati</taxon>
        <taxon>Pseudomonadota</taxon>
        <taxon>Alphaproteobacteria</taxon>
        <taxon>Hyphomicrobiales</taxon>
        <taxon>Rhizobiaceae</taxon>
        <taxon>Sinorhizobium/Ensifer group</taxon>
        <taxon>Sinorhizobium</taxon>
    </lineage>
</organism>
<reference evidence="2 3" key="1">
    <citation type="submission" date="2017-08" db="EMBL/GenBank/DDBJ databases">
        <title>Multipartite genome sequences of Sinorhizobium species nodulating soybeans.</title>
        <authorList>
            <person name="Tian C.F."/>
        </authorList>
    </citation>
    <scope>NUCLEOTIDE SEQUENCE [LARGE SCALE GENOMIC DNA]</scope>
    <source>
        <strain evidence="2 3">CCBAU 05684</strain>
        <plasmid evidence="3">psj05684b</plasmid>
    </source>
</reference>
<sequence length="100" mass="11540">MSVLCHDRPNDFADPERPRGRESDDIVTVPDHGKWPLLRQRIVECAAIGAESRTIKRFERRQGVVGRDPPDIFRCIDPTNNTLMAYDLMPRNEAQLLVKR</sequence>